<reference evidence="7 8" key="1">
    <citation type="submission" date="2015-02" db="EMBL/GenBank/DDBJ databases">
        <title>Draft Genome Sequences of Two Closely-Related Aflatoxigenic Aspergillus Species Obtained from the Cote d'Ivoire.</title>
        <authorList>
            <person name="Moore G.G."/>
            <person name="Beltz S.B."/>
            <person name="Mack B.M."/>
        </authorList>
    </citation>
    <scope>NUCLEOTIDE SEQUENCE [LARGE SCALE GENOMIC DNA]</scope>
    <source>
        <strain evidence="7 8">SRRC1468</strain>
    </source>
</reference>
<dbReference type="AlphaFoldDB" id="A0A0F8W5N7"/>
<keyword evidence="2" id="KW-0238">DNA-binding</keyword>
<evidence type="ECO:0000256" key="1">
    <source>
        <dbReference type="ARBA" id="ARBA00023015"/>
    </source>
</evidence>
<organism evidence="7 8">
    <name type="scientific">Aspergillus rambellii</name>
    <dbReference type="NCBI Taxonomy" id="308745"/>
    <lineage>
        <taxon>Eukaryota</taxon>
        <taxon>Fungi</taxon>
        <taxon>Dikarya</taxon>
        <taxon>Ascomycota</taxon>
        <taxon>Pezizomycotina</taxon>
        <taxon>Eurotiomycetes</taxon>
        <taxon>Eurotiomycetidae</taxon>
        <taxon>Eurotiales</taxon>
        <taxon>Aspergillaceae</taxon>
        <taxon>Aspergillus</taxon>
        <taxon>Aspergillus subgen. Nidulantes</taxon>
    </lineage>
</organism>
<feature type="region of interest" description="Disordered" evidence="5">
    <location>
        <begin position="1"/>
        <end position="21"/>
    </location>
</feature>
<dbReference type="SMART" id="SM00066">
    <property type="entry name" value="GAL4"/>
    <property type="match status" value="1"/>
</dbReference>
<dbReference type="SUPFAM" id="SSF57701">
    <property type="entry name" value="Zn2/Cys6 DNA-binding domain"/>
    <property type="match status" value="1"/>
</dbReference>
<dbReference type="STRING" id="308745.A0A0F8W5N7"/>
<dbReference type="Proteomes" id="UP000034291">
    <property type="component" value="Unassembled WGS sequence"/>
</dbReference>
<dbReference type="PROSITE" id="PS00463">
    <property type="entry name" value="ZN2_CY6_FUNGAL_1"/>
    <property type="match status" value="1"/>
</dbReference>
<keyword evidence="1" id="KW-0805">Transcription regulation</keyword>
<keyword evidence="8" id="KW-1185">Reference proteome</keyword>
<name>A0A0F8W5N7_9EURO</name>
<feature type="region of interest" description="Disordered" evidence="5">
    <location>
        <begin position="83"/>
        <end position="102"/>
    </location>
</feature>
<sequence>MNTEQHSKKVRSRRTHRKSKLGCENCKKRRIKCDEQKPACSNCLHHSIDCDFSSRKASESRSESSTPSSRRYTFRHSTYQSIASPLSTTPEPTSHSRGTQCDPLPALPPIGISLADLHLFHHFVVSTYRTLADEAADSDSVWQIHVPQWGFSFPSIQHLILALAALHLGYLNPEIRAQYVKQADDHFTFGVRSVSTVLAQLNSENCQLIYISAVLICFVYFGRGPRAGEYLVFNAKGKSEWLVLLHAVRAILASKQDEIFTGVLVIKKMDYGARDSLPPLLRDELAQHEFRIGEVRALVGSRILDPELQQVYFHAVDDLLTAMGQMYERRGTGCRATDLMPCTMGWTFRLSEKFIERLEEKEPLALIILAYWAILLRYLRDAWFMQGWDEHIITGIRASIHFELHEWIAWPEQVIRQI</sequence>
<keyword evidence="4" id="KW-0539">Nucleus</keyword>
<proteinExistence type="predicted"/>
<dbReference type="PANTHER" id="PTHR47657:SF13">
    <property type="entry name" value="ZN(2)-C6 FUNGAL-TYPE DOMAIN-CONTAINING PROTEIN-RELATED"/>
    <property type="match status" value="1"/>
</dbReference>
<accession>A0A0F8W5N7</accession>
<dbReference type="Pfam" id="PF00172">
    <property type="entry name" value="Zn_clus"/>
    <property type="match status" value="1"/>
</dbReference>
<evidence type="ECO:0000313" key="7">
    <source>
        <dbReference type="EMBL" id="KKK13205.1"/>
    </source>
</evidence>
<evidence type="ECO:0000313" key="8">
    <source>
        <dbReference type="Proteomes" id="UP000034291"/>
    </source>
</evidence>
<dbReference type="Gene3D" id="4.10.240.10">
    <property type="entry name" value="Zn(2)-C6 fungal-type DNA-binding domain"/>
    <property type="match status" value="1"/>
</dbReference>
<keyword evidence="3" id="KW-0804">Transcription</keyword>
<evidence type="ECO:0000256" key="4">
    <source>
        <dbReference type="ARBA" id="ARBA00023242"/>
    </source>
</evidence>
<dbReference type="InterPro" id="IPR001138">
    <property type="entry name" value="Zn2Cys6_DnaBD"/>
</dbReference>
<evidence type="ECO:0000256" key="5">
    <source>
        <dbReference type="SAM" id="MobiDB-lite"/>
    </source>
</evidence>
<dbReference type="EMBL" id="JZBS01003859">
    <property type="protein sequence ID" value="KKK13205.1"/>
    <property type="molecule type" value="Genomic_DNA"/>
</dbReference>
<dbReference type="PANTHER" id="PTHR47657">
    <property type="entry name" value="STEROL REGULATORY ELEMENT-BINDING PROTEIN ECM22"/>
    <property type="match status" value="1"/>
</dbReference>
<gene>
    <name evidence="7" type="ORF">ARAM_000547</name>
</gene>
<dbReference type="GO" id="GO:0008270">
    <property type="term" value="F:zinc ion binding"/>
    <property type="evidence" value="ECO:0007669"/>
    <property type="project" value="InterPro"/>
</dbReference>
<feature type="domain" description="Zn(2)-C6 fungal-type" evidence="6">
    <location>
        <begin position="22"/>
        <end position="52"/>
    </location>
</feature>
<evidence type="ECO:0000256" key="3">
    <source>
        <dbReference type="ARBA" id="ARBA00023163"/>
    </source>
</evidence>
<feature type="compositionally biased region" description="Polar residues" evidence="5">
    <location>
        <begin position="83"/>
        <end position="99"/>
    </location>
</feature>
<comment type="caution">
    <text evidence="7">The sequence shown here is derived from an EMBL/GenBank/DDBJ whole genome shotgun (WGS) entry which is preliminary data.</text>
</comment>
<dbReference type="GO" id="GO:0000981">
    <property type="term" value="F:DNA-binding transcription factor activity, RNA polymerase II-specific"/>
    <property type="evidence" value="ECO:0007669"/>
    <property type="project" value="InterPro"/>
</dbReference>
<dbReference type="OrthoDB" id="416217at2759"/>
<dbReference type="InterPro" id="IPR052400">
    <property type="entry name" value="Zn2-C6_fungal_TF"/>
</dbReference>
<protein>
    <recommendedName>
        <fullName evidence="6">Zn(2)-C6 fungal-type domain-containing protein</fullName>
    </recommendedName>
</protein>
<dbReference type="CDD" id="cd00067">
    <property type="entry name" value="GAL4"/>
    <property type="match status" value="1"/>
</dbReference>
<evidence type="ECO:0000256" key="2">
    <source>
        <dbReference type="ARBA" id="ARBA00023125"/>
    </source>
</evidence>
<evidence type="ECO:0000259" key="6">
    <source>
        <dbReference type="PROSITE" id="PS50048"/>
    </source>
</evidence>
<dbReference type="GO" id="GO:0003677">
    <property type="term" value="F:DNA binding"/>
    <property type="evidence" value="ECO:0007669"/>
    <property type="project" value="UniProtKB-KW"/>
</dbReference>
<dbReference type="PROSITE" id="PS50048">
    <property type="entry name" value="ZN2_CY6_FUNGAL_2"/>
    <property type="match status" value="1"/>
</dbReference>
<dbReference type="InterPro" id="IPR036864">
    <property type="entry name" value="Zn2-C6_fun-type_DNA-bd_sf"/>
</dbReference>
<feature type="compositionally biased region" description="Basic residues" evidence="5">
    <location>
        <begin position="8"/>
        <end position="20"/>
    </location>
</feature>